<feature type="transmembrane region" description="Helical" evidence="8">
    <location>
        <begin position="302"/>
        <end position="327"/>
    </location>
</feature>
<feature type="transmembrane region" description="Helical" evidence="8">
    <location>
        <begin position="98"/>
        <end position="116"/>
    </location>
</feature>
<evidence type="ECO:0000313" key="9">
    <source>
        <dbReference type="EMBL" id="ANY67645.1"/>
    </source>
</evidence>
<feature type="transmembrane region" description="Helical" evidence="8">
    <location>
        <begin position="67"/>
        <end position="86"/>
    </location>
</feature>
<evidence type="ECO:0000256" key="2">
    <source>
        <dbReference type="ARBA" id="ARBA00007935"/>
    </source>
</evidence>
<evidence type="ECO:0000256" key="7">
    <source>
        <dbReference type="ARBA" id="ARBA00023136"/>
    </source>
</evidence>
<feature type="transmembrane region" description="Helical" evidence="8">
    <location>
        <begin position="199"/>
        <end position="223"/>
    </location>
</feature>
<dbReference type="AlphaFoldDB" id="A0A1B2DIZ3"/>
<dbReference type="CDD" id="cd06550">
    <property type="entry name" value="TM_ABC_iron-siderophores_like"/>
    <property type="match status" value="1"/>
</dbReference>
<dbReference type="FunFam" id="1.10.3470.10:FF:000001">
    <property type="entry name" value="Vitamin B12 ABC transporter permease BtuC"/>
    <property type="match status" value="1"/>
</dbReference>
<name>A0A1B2DIZ3_9BACL</name>
<accession>A0A1B2DIZ3</accession>
<sequence>MVTLPSRKKANVLAVYSIGSLLLIIGLFTSIVIGVTDISAGSSIKSLFVWTGSKEQLIIQTLRLPRALVGGLVGAGLAVAGAIMQALTRNPLASPQVFGINAGASLAVVASVVLVSSATSIHLVYFAFAGAAFGGAIIYFCASAGGLTPVKLALAGMSIHFLLSSLTQGLILFDENATDVLFWLAGSLNNSNWNAVQQLLPWSIIGLTTAILLSGSISILGLGDETSKSLGQRVALIRLAASAIVIILAGSAVSVTGPIGFIGLMVPHIVRKMVGQDYRVILPLSALFGAVVLTYADALARLLAYPFETPVGIVTALIGGPFFLYLARKERGIKR</sequence>
<dbReference type="PANTHER" id="PTHR30472">
    <property type="entry name" value="FERRIC ENTEROBACTIN TRANSPORT SYSTEM PERMEASE PROTEIN"/>
    <property type="match status" value="1"/>
</dbReference>
<dbReference type="RefSeq" id="WP_099518831.1">
    <property type="nucleotide sequence ID" value="NZ_CP016808.1"/>
</dbReference>
<dbReference type="Pfam" id="PF01032">
    <property type="entry name" value="FecCD"/>
    <property type="match status" value="1"/>
</dbReference>
<feature type="transmembrane region" description="Helical" evidence="8">
    <location>
        <begin position="235"/>
        <end position="266"/>
    </location>
</feature>
<keyword evidence="3" id="KW-0813">Transport</keyword>
<feature type="transmembrane region" description="Helical" evidence="8">
    <location>
        <begin position="278"/>
        <end position="296"/>
    </location>
</feature>
<evidence type="ECO:0000256" key="1">
    <source>
        <dbReference type="ARBA" id="ARBA00004651"/>
    </source>
</evidence>
<dbReference type="SUPFAM" id="SSF81345">
    <property type="entry name" value="ABC transporter involved in vitamin B12 uptake, BtuC"/>
    <property type="match status" value="1"/>
</dbReference>
<organism evidence="9">
    <name type="scientific">Paenibacillus sp. BIHB 4019</name>
    <dbReference type="NCBI Taxonomy" id="1870819"/>
    <lineage>
        <taxon>Bacteria</taxon>
        <taxon>Bacillati</taxon>
        <taxon>Bacillota</taxon>
        <taxon>Bacilli</taxon>
        <taxon>Bacillales</taxon>
        <taxon>Paenibacillaceae</taxon>
        <taxon>Paenibacillus</taxon>
    </lineage>
</organism>
<evidence type="ECO:0000256" key="6">
    <source>
        <dbReference type="ARBA" id="ARBA00022989"/>
    </source>
</evidence>
<evidence type="ECO:0000256" key="4">
    <source>
        <dbReference type="ARBA" id="ARBA00022475"/>
    </source>
</evidence>
<dbReference type="GO" id="GO:0022857">
    <property type="term" value="F:transmembrane transporter activity"/>
    <property type="evidence" value="ECO:0007669"/>
    <property type="project" value="InterPro"/>
</dbReference>
<dbReference type="GO" id="GO:0005886">
    <property type="term" value="C:plasma membrane"/>
    <property type="evidence" value="ECO:0007669"/>
    <property type="project" value="UniProtKB-SubCell"/>
</dbReference>
<comment type="subcellular location">
    <subcellularLocation>
        <location evidence="1">Cell membrane</location>
        <topology evidence="1">Multi-pass membrane protein</topology>
    </subcellularLocation>
</comment>
<feature type="transmembrane region" description="Helical" evidence="8">
    <location>
        <begin position="123"/>
        <end position="146"/>
    </location>
</feature>
<dbReference type="GO" id="GO:0033214">
    <property type="term" value="P:siderophore-iron import into cell"/>
    <property type="evidence" value="ECO:0007669"/>
    <property type="project" value="TreeGrafter"/>
</dbReference>
<reference evidence="9" key="1">
    <citation type="submission" date="2016-08" db="EMBL/GenBank/DDBJ databases">
        <title>Complete Genome Seqeunce of Paenibacillus sp. BIHB 4019 from tea rhizoplane.</title>
        <authorList>
            <person name="Thakur R."/>
            <person name="Swarnkar M.K."/>
            <person name="Gulati A."/>
        </authorList>
    </citation>
    <scope>NUCLEOTIDE SEQUENCE [LARGE SCALE GENOMIC DNA]</scope>
    <source>
        <strain evidence="9">BIHB4019</strain>
    </source>
</reference>
<keyword evidence="7 8" id="KW-0472">Membrane</keyword>
<keyword evidence="4" id="KW-1003">Cell membrane</keyword>
<evidence type="ECO:0000256" key="3">
    <source>
        <dbReference type="ARBA" id="ARBA00022448"/>
    </source>
</evidence>
<dbReference type="InterPro" id="IPR037294">
    <property type="entry name" value="ABC_BtuC-like"/>
</dbReference>
<proteinExistence type="inferred from homology"/>
<keyword evidence="6 8" id="KW-1133">Transmembrane helix</keyword>
<protein>
    <submittedName>
        <fullName evidence="9">Iron-siderophore ABC transporter permease</fullName>
    </submittedName>
</protein>
<dbReference type="EMBL" id="CP016808">
    <property type="protein sequence ID" value="ANY67645.1"/>
    <property type="molecule type" value="Genomic_DNA"/>
</dbReference>
<gene>
    <name evidence="9" type="ORF">BBD42_15025</name>
</gene>
<dbReference type="InterPro" id="IPR000522">
    <property type="entry name" value="ABC_transptr_permease_BtuC"/>
</dbReference>
<evidence type="ECO:0000256" key="8">
    <source>
        <dbReference type="SAM" id="Phobius"/>
    </source>
</evidence>
<feature type="transmembrane region" description="Helical" evidence="8">
    <location>
        <begin position="12"/>
        <end position="35"/>
    </location>
</feature>
<evidence type="ECO:0000256" key="5">
    <source>
        <dbReference type="ARBA" id="ARBA00022692"/>
    </source>
</evidence>
<comment type="similarity">
    <text evidence="2">Belongs to the binding-protein-dependent transport system permease family. FecCD subfamily.</text>
</comment>
<keyword evidence="5 8" id="KW-0812">Transmembrane</keyword>
<dbReference type="PANTHER" id="PTHR30472:SF1">
    <property type="entry name" value="FE(3+) DICITRATE TRANSPORT SYSTEM PERMEASE PROTEIN FECC-RELATED"/>
    <property type="match status" value="1"/>
</dbReference>
<dbReference type="Gene3D" id="1.10.3470.10">
    <property type="entry name" value="ABC transporter involved in vitamin B12 uptake, BtuC"/>
    <property type="match status" value="1"/>
</dbReference>